<dbReference type="GO" id="GO:0006313">
    <property type="term" value="P:DNA transposition"/>
    <property type="evidence" value="ECO:0007669"/>
    <property type="project" value="InterPro"/>
</dbReference>
<dbReference type="EMBL" id="PVHK01000138">
    <property type="protein sequence ID" value="PRH40712.1"/>
    <property type="molecule type" value="Genomic_DNA"/>
</dbReference>
<organism evidence="2 3">
    <name type="scientific">Burkholderia vietnamiensis</name>
    <dbReference type="NCBI Taxonomy" id="60552"/>
    <lineage>
        <taxon>Bacteria</taxon>
        <taxon>Pseudomonadati</taxon>
        <taxon>Pseudomonadota</taxon>
        <taxon>Betaproteobacteria</taxon>
        <taxon>Burkholderiales</taxon>
        <taxon>Burkholderiaceae</taxon>
        <taxon>Burkholderia</taxon>
        <taxon>Burkholderia cepacia complex</taxon>
    </lineage>
</organism>
<dbReference type="GO" id="GO:0003677">
    <property type="term" value="F:DNA binding"/>
    <property type="evidence" value="ECO:0007669"/>
    <property type="project" value="InterPro"/>
</dbReference>
<reference evidence="2 3" key="1">
    <citation type="submission" date="2018-03" db="EMBL/GenBank/DDBJ databases">
        <authorList>
            <person name="Nguyen K."/>
            <person name="Fouts D."/>
            <person name="Sutton G."/>
        </authorList>
    </citation>
    <scope>NUCLEOTIDE SEQUENCE [LARGE SCALE GENOMIC DNA]</scope>
    <source>
        <strain evidence="2 3">AU3578</strain>
    </source>
</reference>
<evidence type="ECO:0000256" key="1">
    <source>
        <dbReference type="SAM" id="MobiDB-lite"/>
    </source>
</evidence>
<evidence type="ECO:0008006" key="4">
    <source>
        <dbReference type="Google" id="ProtNLM"/>
    </source>
</evidence>
<protein>
    <recommendedName>
        <fullName evidence="4">Transposase</fullName>
    </recommendedName>
</protein>
<dbReference type="InterPro" id="IPR002514">
    <property type="entry name" value="Transposase_8"/>
</dbReference>
<evidence type="ECO:0000313" key="2">
    <source>
        <dbReference type="EMBL" id="PRH40712.1"/>
    </source>
</evidence>
<feature type="compositionally biased region" description="Basic and acidic residues" evidence="1">
    <location>
        <begin position="1"/>
        <end position="12"/>
    </location>
</feature>
<dbReference type="GO" id="GO:0004803">
    <property type="term" value="F:transposase activity"/>
    <property type="evidence" value="ECO:0007669"/>
    <property type="project" value="InterPro"/>
</dbReference>
<dbReference type="AlphaFoldDB" id="A0AA44Y2C6"/>
<dbReference type="Proteomes" id="UP000237632">
    <property type="component" value="Unassembled WGS sequence"/>
</dbReference>
<accession>A0AA44Y2C6</accession>
<proteinExistence type="predicted"/>
<dbReference type="RefSeq" id="WP_105856791.1">
    <property type="nucleotide sequence ID" value="NZ_BGKC01000019.1"/>
</dbReference>
<feature type="region of interest" description="Disordered" evidence="1">
    <location>
        <begin position="1"/>
        <end position="22"/>
    </location>
</feature>
<gene>
    <name evidence="2" type="ORF">C6T65_19460</name>
</gene>
<evidence type="ECO:0000313" key="3">
    <source>
        <dbReference type="Proteomes" id="UP000237632"/>
    </source>
</evidence>
<name>A0AA44Y2C6_BURVI</name>
<dbReference type="Pfam" id="PF01527">
    <property type="entry name" value="HTH_Tnp_1"/>
    <property type="match status" value="1"/>
</dbReference>
<sequence length="57" mass="6377">MEGTKLDSEPKRASRKGCPNHPIDFKRRSAELACEPGVSVSKLALEHGLNANQLFRW</sequence>
<comment type="caution">
    <text evidence="2">The sequence shown here is derived from an EMBL/GenBank/DDBJ whole genome shotgun (WGS) entry which is preliminary data.</text>
</comment>